<dbReference type="OrthoDB" id="2922289at2759"/>
<evidence type="ECO:0000256" key="1">
    <source>
        <dbReference type="SAM" id="MobiDB-lite"/>
    </source>
</evidence>
<keyword evidence="3" id="KW-1185">Reference proteome</keyword>
<dbReference type="Proteomes" id="UP000717696">
    <property type="component" value="Unassembled WGS sequence"/>
</dbReference>
<comment type="caution">
    <text evidence="2">The sequence shown here is derived from an EMBL/GenBank/DDBJ whole genome shotgun (WGS) entry which is preliminary data.</text>
</comment>
<protein>
    <submittedName>
        <fullName evidence="2">Uncharacterized protein</fullName>
    </submittedName>
</protein>
<dbReference type="PANTHER" id="PTHR40788">
    <property type="entry name" value="CLR5 DOMAIN-CONTAINING PROTEIN-RELATED"/>
    <property type="match status" value="1"/>
</dbReference>
<reference evidence="2" key="1">
    <citation type="journal article" date="2021" name="Nat. Commun.">
        <title>Genetic determinants of endophytism in the Arabidopsis root mycobiome.</title>
        <authorList>
            <person name="Mesny F."/>
            <person name="Miyauchi S."/>
            <person name="Thiergart T."/>
            <person name="Pickel B."/>
            <person name="Atanasova L."/>
            <person name="Karlsson M."/>
            <person name="Huettel B."/>
            <person name="Barry K.W."/>
            <person name="Haridas S."/>
            <person name="Chen C."/>
            <person name="Bauer D."/>
            <person name="Andreopoulos W."/>
            <person name="Pangilinan J."/>
            <person name="LaButti K."/>
            <person name="Riley R."/>
            <person name="Lipzen A."/>
            <person name="Clum A."/>
            <person name="Drula E."/>
            <person name="Henrissat B."/>
            <person name="Kohler A."/>
            <person name="Grigoriev I.V."/>
            <person name="Martin F.M."/>
            <person name="Hacquard S."/>
        </authorList>
    </citation>
    <scope>NUCLEOTIDE SEQUENCE</scope>
    <source>
        <strain evidence="2">MPI-CAGE-AT-0021</strain>
    </source>
</reference>
<evidence type="ECO:0000313" key="3">
    <source>
        <dbReference type="Proteomes" id="UP000717696"/>
    </source>
</evidence>
<gene>
    <name evidence="2" type="ORF">B0J13DRAFT_583377</name>
</gene>
<evidence type="ECO:0000313" key="2">
    <source>
        <dbReference type="EMBL" id="KAH7149980.1"/>
    </source>
</evidence>
<feature type="compositionally biased region" description="Basic and acidic residues" evidence="1">
    <location>
        <begin position="454"/>
        <end position="478"/>
    </location>
</feature>
<name>A0A9P9EY62_9HYPO</name>
<dbReference type="EMBL" id="JAGMUU010000006">
    <property type="protein sequence ID" value="KAH7149980.1"/>
    <property type="molecule type" value="Genomic_DNA"/>
</dbReference>
<organism evidence="2 3">
    <name type="scientific">Dactylonectria estremocensis</name>
    <dbReference type="NCBI Taxonomy" id="1079267"/>
    <lineage>
        <taxon>Eukaryota</taxon>
        <taxon>Fungi</taxon>
        <taxon>Dikarya</taxon>
        <taxon>Ascomycota</taxon>
        <taxon>Pezizomycotina</taxon>
        <taxon>Sordariomycetes</taxon>
        <taxon>Hypocreomycetidae</taxon>
        <taxon>Hypocreales</taxon>
        <taxon>Nectriaceae</taxon>
        <taxon>Dactylonectria</taxon>
    </lineage>
</organism>
<accession>A0A9P9EY62</accession>
<sequence>MIIPDRPLVLELQENLARKYKTHGTKVEALWQSFDKSQKTTCLIAGAMGGIVLLHAHDKSVGDMVAFSPEINVRDVTNQPNFLLNLLRIRVRYKKTFEDCCHKFSTEDKYAINFNLPTELATALAAHKSNPALREFLPQGTGELVLQRQATVLRCLNVLVEDILTLGAPPMHIAERPPGSDKAATEALSKLSLQAPTVKLELPDMVVSARSQQETLEGYLNFLSLKPEMLARCVNGWFFTRPELPPDEQGRRYTLYADKYISGAVFDAMHCAIKDDAMWKYIERLLDFLESATLDKVHRTVVLQEISNTCHLEYGRAQSLFKHFVQTGTGRKWLRRIADKYDKPETNTVKAVDWIKKLSELHETYPTEREKLAECEAYSLSNLAVIIVFIQDLTSAIRLPSPTSKKGKTQVRSTQKEIDLREFAVPINNVMDPNMKQKGENELALIPRSVPQLQEERVEQRRQKEKTRPSHSSAHELAPELTSSTEDEPTPPSQTFKVGSLTAEVFSTLFDKSQARDSVHWAEFVTAMVDLGFSVLPRYGSIYTFLLPDSRDVKKSLTLHRPHESRTEKYLILMIPRRFKRVYGWGEHTFETI</sequence>
<proteinExistence type="predicted"/>
<dbReference type="PANTHER" id="PTHR40788:SF1">
    <property type="entry name" value="IPA PROTEIN"/>
    <property type="match status" value="1"/>
</dbReference>
<feature type="region of interest" description="Disordered" evidence="1">
    <location>
        <begin position="445"/>
        <end position="497"/>
    </location>
</feature>
<dbReference type="AlphaFoldDB" id="A0A9P9EY62"/>